<evidence type="ECO:0000256" key="1">
    <source>
        <dbReference type="ARBA" id="ARBA00004651"/>
    </source>
</evidence>
<evidence type="ECO:0000256" key="3">
    <source>
        <dbReference type="ARBA" id="ARBA00022448"/>
    </source>
</evidence>
<feature type="transmembrane region" description="Helical" evidence="8">
    <location>
        <begin position="12"/>
        <end position="32"/>
    </location>
</feature>
<evidence type="ECO:0000259" key="9">
    <source>
        <dbReference type="PROSITE" id="PS50850"/>
    </source>
</evidence>
<evidence type="ECO:0000256" key="6">
    <source>
        <dbReference type="ARBA" id="ARBA00022989"/>
    </source>
</evidence>
<feature type="transmembrane region" description="Helical" evidence="8">
    <location>
        <begin position="370"/>
        <end position="388"/>
    </location>
</feature>
<feature type="transmembrane region" description="Helical" evidence="8">
    <location>
        <begin position="341"/>
        <end position="364"/>
    </location>
</feature>
<feature type="transmembrane region" description="Helical" evidence="8">
    <location>
        <begin position="218"/>
        <end position="238"/>
    </location>
</feature>
<comment type="similarity">
    <text evidence="2">Belongs to the major facilitator superfamily.</text>
</comment>
<feature type="transmembrane region" description="Helical" evidence="8">
    <location>
        <begin position="253"/>
        <end position="271"/>
    </location>
</feature>
<feature type="transmembrane region" description="Helical" evidence="8">
    <location>
        <begin position="283"/>
        <end position="303"/>
    </location>
</feature>
<dbReference type="AlphaFoldDB" id="A0A7Y0L3T7"/>
<proteinExistence type="inferred from homology"/>
<dbReference type="Gene3D" id="1.20.1250.20">
    <property type="entry name" value="MFS general substrate transporter like domains"/>
    <property type="match status" value="1"/>
</dbReference>
<comment type="caution">
    <text evidence="10">The sequence shown here is derived from an EMBL/GenBank/DDBJ whole genome shotgun (WGS) entry which is preliminary data.</text>
</comment>
<feature type="transmembrane region" description="Helical" evidence="8">
    <location>
        <begin position="80"/>
        <end position="97"/>
    </location>
</feature>
<comment type="subcellular location">
    <subcellularLocation>
        <location evidence="1">Cell membrane</location>
        <topology evidence="1">Multi-pass membrane protein</topology>
    </subcellularLocation>
</comment>
<keyword evidence="3" id="KW-0813">Transport</keyword>
<dbReference type="GO" id="GO:0005886">
    <property type="term" value="C:plasma membrane"/>
    <property type="evidence" value="ECO:0007669"/>
    <property type="project" value="UniProtKB-SubCell"/>
</dbReference>
<keyword evidence="5 8" id="KW-0812">Transmembrane</keyword>
<keyword evidence="7 8" id="KW-0472">Membrane</keyword>
<evidence type="ECO:0000256" key="2">
    <source>
        <dbReference type="ARBA" id="ARBA00008335"/>
    </source>
</evidence>
<evidence type="ECO:0000256" key="4">
    <source>
        <dbReference type="ARBA" id="ARBA00022475"/>
    </source>
</evidence>
<evidence type="ECO:0000256" key="8">
    <source>
        <dbReference type="SAM" id="Phobius"/>
    </source>
</evidence>
<evidence type="ECO:0000256" key="5">
    <source>
        <dbReference type="ARBA" id="ARBA00022692"/>
    </source>
</evidence>
<keyword evidence="11" id="KW-1185">Reference proteome</keyword>
<keyword evidence="4" id="KW-1003">Cell membrane</keyword>
<feature type="domain" description="Major facilitator superfamily (MFS) profile" evidence="9">
    <location>
        <begin position="14"/>
        <end position="396"/>
    </location>
</feature>
<keyword evidence="6 8" id="KW-1133">Transmembrane helix</keyword>
<evidence type="ECO:0000256" key="7">
    <source>
        <dbReference type="ARBA" id="ARBA00023136"/>
    </source>
</evidence>
<dbReference type="CDD" id="cd17324">
    <property type="entry name" value="MFS_NepI_like"/>
    <property type="match status" value="1"/>
</dbReference>
<sequence>MAYIRLNTPDFRRAISALFLGALVTFAVLYSVQPLLPVLAGHFRVSPAEASLSLSFSTLFMGLAMVVAAPLSLRWGPKRIMTLSMASAAVLALASAVTPTFWALLVIRSLMGVALAGLPAVAMGYVSEEIEPQALGQAMGMYVSGTTIGGMGGRILVGMLTDLWGWRGALGMIGGLSILLTVWFFRNLPRTRRFQRDPDAFHHLWPAVRENFRDPGLILLYALPFLLMGSFVTVYNYITFLLTAPPYRLSQTVVGWVFVVYLFGTVSSAWLGRMADHRGRPRMLFLAIALMLAGLLTTLVVWLPGRIAGLALMTFGFFGAHSVASGWVGRRAATSAAQASSLYLFFYYAGSSIFGAVGGIFWSAWRWPGVIGLVSVLVLLALIAAAILSRLKPRTAS</sequence>
<feature type="transmembrane region" description="Helical" evidence="8">
    <location>
        <begin position="163"/>
        <end position="185"/>
    </location>
</feature>
<dbReference type="InterPro" id="IPR036259">
    <property type="entry name" value="MFS_trans_sf"/>
</dbReference>
<dbReference type="PANTHER" id="PTHR43271">
    <property type="entry name" value="BLL2771 PROTEIN"/>
    <property type="match status" value="1"/>
</dbReference>
<dbReference type="InterPro" id="IPR011701">
    <property type="entry name" value="MFS"/>
</dbReference>
<dbReference type="PANTHER" id="PTHR43271:SF1">
    <property type="entry name" value="INNER MEMBRANE TRANSPORT PROTEIN YNFM"/>
    <property type="match status" value="1"/>
</dbReference>
<dbReference type="Pfam" id="PF07690">
    <property type="entry name" value="MFS_1"/>
    <property type="match status" value="1"/>
</dbReference>
<reference evidence="10 11" key="1">
    <citation type="submission" date="2020-04" db="EMBL/GenBank/DDBJ databases">
        <authorList>
            <person name="Zhang R."/>
            <person name="Schippers A."/>
        </authorList>
    </citation>
    <scope>NUCLEOTIDE SEQUENCE [LARGE SCALE GENOMIC DNA]</scope>
    <source>
        <strain evidence="10 11">DSM 109850</strain>
    </source>
</reference>
<dbReference type="InterPro" id="IPR020846">
    <property type="entry name" value="MFS_dom"/>
</dbReference>
<dbReference type="GO" id="GO:0022857">
    <property type="term" value="F:transmembrane transporter activity"/>
    <property type="evidence" value="ECO:0007669"/>
    <property type="project" value="InterPro"/>
</dbReference>
<dbReference type="SUPFAM" id="SSF103473">
    <property type="entry name" value="MFS general substrate transporter"/>
    <property type="match status" value="1"/>
</dbReference>
<evidence type="ECO:0000313" key="10">
    <source>
        <dbReference type="EMBL" id="NMP22778.1"/>
    </source>
</evidence>
<feature type="transmembrane region" description="Helical" evidence="8">
    <location>
        <begin position="309"/>
        <end position="329"/>
    </location>
</feature>
<feature type="transmembrane region" description="Helical" evidence="8">
    <location>
        <begin position="52"/>
        <end position="73"/>
    </location>
</feature>
<dbReference type="EMBL" id="JABBVZ010000031">
    <property type="protein sequence ID" value="NMP22778.1"/>
    <property type="molecule type" value="Genomic_DNA"/>
</dbReference>
<dbReference type="Proteomes" id="UP000533476">
    <property type="component" value="Unassembled WGS sequence"/>
</dbReference>
<protein>
    <submittedName>
        <fullName evidence="10">MFS transporter</fullName>
    </submittedName>
</protein>
<accession>A0A7Y0L3T7</accession>
<name>A0A7Y0L3T7_9FIRM</name>
<dbReference type="RefSeq" id="WP_169099428.1">
    <property type="nucleotide sequence ID" value="NZ_JABBVZ010000031.1"/>
</dbReference>
<evidence type="ECO:0000313" key="11">
    <source>
        <dbReference type="Proteomes" id="UP000533476"/>
    </source>
</evidence>
<dbReference type="PROSITE" id="PS50850">
    <property type="entry name" value="MFS"/>
    <property type="match status" value="1"/>
</dbReference>
<organism evidence="10 11">
    <name type="scientific">Sulfobacillus harzensis</name>
    <dbReference type="NCBI Taxonomy" id="2729629"/>
    <lineage>
        <taxon>Bacteria</taxon>
        <taxon>Bacillati</taxon>
        <taxon>Bacillota</taxon>
        <taxon>Clostridia</taxon>
        <taxon>Eubacteriales</taxon>
        <taxon>Clostridiales Family XVII. Incertae Sedis</taxon>
        <taxon>Sulfobacillus</taxon>
    </lineage>
</organism>
<gene>
    <name evidence="10" type="ORF">HIJ39_10495</name>
</gene>